<dbReference type="GO" id="GO:0008033">
    <property type="term" value="P:tRNA processing"/>
    <property type="evidence" value="ECO:0007669"/>
    <property type="project" value="UniProtKB-KW"/>
</dbReference>
<keyword evidence="14" id="KW-1185">Reference proteome</keyword>
<keyword evidence="7" id="KW-0548">Nucleotidyltransferase</keyword>
<dbReference type="EMBL" id="CP015515">
    <property type="protein sequence ID" value="AND16797.1"/>
    <property type="molecule type" value="Genomic_DNA"/>
</dbReference>
<comment type="similarity">
    <text evidence="2">Belongs to the SUA5 family.</text>
</comment>
<dbReference type="SUPFAM" id="SSF55821">
    <property type="entry name" value="YrdC/RibB"/>
    <property type="match status" value="1"/>
</dbReference>
<dbReference type="STRING" id="33888.A6122_1664"/>
<protein>
    <recommendedName>
        <fullName evidence="10">L-threonylcarbamoyladenylate synthase</fullName>
        <ecNumber evidence="3">2.7.7.87</ecNumber>
    </recommendedName>
    <alternativeName>
        <fullName evidence="10">L-threonylcarbamoyladenylate synthase</fullName>
    </alternativeName>
</protein>
<accession>A0A160KTG4</accession>
<keyword evidence="4" id="KW-0963">Cytoplasm</keyword>
<dbReference type="Gene3D" id="3.90.870.10">
    <property type="entry name" value="DHBP synthase"/>
    <property type="match status" value="1"/>
</dbReference>
<comment type="catalytic activity">
    <reaction evidence="11">
        <text>L-threonine + hydrogencarbonate + ATP = L-threonylcarbamoyladenylate + diphosphate + H2O</text>
        <dbReference type="Rhea" id="RHEA:36407"/>
        <dbReference type="ChEBI" id="CHEBI:15377"/>
        <dbReference type="ChEBI" id="CHEBI:17544"/>
        <dbReference type="ChEBI" id="CHEBI:30616"/>
        <dbReference type="ChEBI" id="CHEBI:33019"/>
        <dbReference type="ChEBI" id="CHEBI:57926"/>
        <dbReference type="ChEBI" id="CHEBI:73682"/>
        <dbReference type="EC" id="2.7.7.87"/>
    </reaction>
</comment>
<evidence type="ECO:0000313" key="13">
    <source>
        <dbReference type="EMBL" id="AND16797.1"/>
    </source>
</evidence>
<proteinExistence type="inferred from homology"/>
<dbReference type="OrthoDB" id="9814580at2"/>
<dbReference type="PANTHER" id="PTHR17490:SF16">
    <property type="entry name" value="THREONYLCARBAMOYL-AMP SYNTHASE"/>
    <property type="match status" value="1"/>
</dbReference>
<dbReference type="KEGG" id="rtn:A6122_1664"/>
<dbReference type="GO" id="GO:0006450">
    <property type="term" value="P:regulation of translational fidelity"/>
    <property type="evidence" value="ECO:0007669"/>
    <property type="project" value="TreeGrafter"/>
</dbReference>
<dbReference type="InterPro" id="IPR050156">
    <property type="entry name" value="TC-AMP_synthase_SUA5"/>
</dbReference>
<evidence type="ECO:0000256" key="8">
    <source>
        <dbReference type="ARBA" id="ARBA00022741"/>
    </source>
</evidence>
<dbReference type="GO" id="GO:0005737">
    <property type="term" value="C:cytoplasm"/>
    <property type="evidence" value="ECO:0007669"/>
    <property type="project" value="UniProtKB-SubCell"/>
</dbReference>
<keyword evidence="5" id="KW-0808">Transferase</keyword>
<name>A0A160KTG4_9MICO</name>
<evidence type="ECO:0000256" key="10">
    <source>
        <dbReference type="ARBA" id="ARBA00029774"/>
    </source>
</evidence>
<keyword evidence="6" id="KW-0819">tRNA processing</keyword>
<dbReference type="AlphaFoldDB" id="A0A160KTG4"/>
<comment type="subcellular location">
    <subcellularLocation>
        <location evidence="1">Cytoplasm</location>
    </subcellularLocation>
</comment>
<dbReference type="RefSeq" id="WP_068253863.1">
    <property type="nucleotide sequence ID" value="NZ_CP015515.1"/>
</dbReference>
<feature type="domain" description="YrdC-like" evidence="12">
    <location>
        <begin position="11"/>
        <end position="200"/>
    </location>
</feature>
<organism evidence="13 14">
    <name type="scientific">Rathayibacter tritici</name>
    <dbReference type="NCBI Taxonomy" id="33888"/>
    <lineage>
        <taxon>Bacteria</taxon>
        <taxon>Bacillati</taxon>
        <taxon>Actinomycetota</taxon>
        <taxon>Actinomycetes</taxon>
        <taxon>Micrococcales</taxon>
        <taxon>Microbacteriaceae</taxon>
        <taxon>Rathayibacter</taxon>
    </lineage>
</organism>
<evidence type="ECO:0000256" key="3">
    <source>
        <dbReference type="ARBA" id="ARBA00012584"/>
    </source>
</evidence>
<evidence type="ECO:0000256" key="7">
    <source>
        <dbReference type="ARBA" id="ARBA00022695"/>
    </source>
</evidence>
<evidence type="ECO:0000256" key="4">
    <source>
        <dbReference type="ARBA" id="ARBA00022490"/>
    </source>
</evidence>
<evidence type="ECO:0000313" key="14">
    <source>
        <dbReference type="Proteomes" id="UP000077071"/>
    </source>
</evidence>
<dbReference type="InterPro" id="IPR017945">
    <property type="entry name" value="DHBP_synth_RibB-like_a/b_dom"/>
</dbReference>
<dbReference type="InterPro" id="IPR006070">
    <property type="entry name" value="Sua5-like_dom"/>
</dbReference>
<dbReference type="EC" id="2.7.7.87" evidence="3"/>
<evidence type="ECO:0000256" key="1">
    <source>
        <dbReference type="ARBA" id="ARBA00004496"/>
    </source>
</evidence>
<dbReference type="Proteomes" id="UP000077071">
    <property type="component" value="Chromosome"/>
</dbReference>
<sequence length="213" mass="22494">MTAQIIDASDLDELRRVGQELREGATVIAQTDTNYGVFASPFSRSACTRLYDMKKRDGAKPLTLFVSTPRDWATWAFAPETADMDAVVAAFWPGPLNVILRRKPVVPDWVTSGHDTVSVVHNLSAPINLLSIFAGLPLAATSANISGTVSSGLVDVDLAAEHLGGDSDYLIRSDTAPDSTMSSTIISLVGGASIVRQGDLGAEALRVVVPALA</sequence>
<dbReference type="GO" id="GO:0000049">
    <property type="term" value="F:tRNA binding"/>
    <property type="evidence" value="ECO:0007669"/>
    <property type="project" value="TreeGrafter"/>
</dbReference>
<evidence type="ECO:0000256" key="6">
    <source>
        <dbReference type="ARBA" id="ARBA00022694"/>
    </source>
</evidence>
<dbReference type="PATRIC" id="fig|33888.3.peg.1830"/>
<gene>
    <name evidence="13" type="ORF">A6122_1664</name>
</gene>
<keyword evidence="8" id="KW-0547">Nucleotide-binding</keyword>
<reference evidence="13 14" key="1">
    <citation type="submission" date="2016-05" db="EMBL/GenBank/DDBJ databases">
        <title>Complete genome sequence of Rathayibacter tritici NCPPB 1953.</title>
        <authorList>
            <person name="Park J."/>
            <person name="Lee H.-H."/>
            <person name="Lee S.-W."/>
            <person name="Seo Y.-S."/>
        </authorList>
    </citation>
    <scope>NUCLEOTIDE SEQUENCE [LARGE SCALE GENOMIC DNA]</scope>
    <source>
        <strain evidence="13 14">NCPPB 1953</strain>
    </source>
</reference>
<dbReference type="GO" id="GO:0005524">
    <property type="term" value="F:ATP binding"/>
    <property type="evidence" value="ECO:0007669"/>
    <property type="project" value="UniProtKB-KW"/>
</dbReference>
<dbReference type="PROSITE" id="PS51163">
    <property type="entry name" value="YRDC"/>
    <property type="match status" value="1"/>
</dbReference>
<evidence type="ECO:0000259" key="12">
    <source>
        <dbReference type="PROSITE" id="PS51163"/>
    </source>
</evidence>
<evidence type="ECO:0000256" key="11">
    <source>
        <dbReference type="ARBA" id="ARBA00048366"/>
    </source>
</evidence>
<evidence type="ECO:0000256" key="2">
    <source>
        <dbReference type="ARBA" id="ARBA00007663"/>
    </source>
</evidence>
<evidence type="ECO:0000256" key="5">
    <source>
        <dbReference type="ARBA" id="ARBA00022679"/>
    </source>
</evidence>
<evidence type="ECO:0000256" key="9">
    <source>
        <dbReference type="ARBA" id="ARBA00022840"/>
    </source>
</evidence>
<dbReference type="GO" id="GO:0061710">
    <property type="term" value="F:L-threonylcarbamoyladenylate synthase"/>
    <property type="evidence" value="ECO:0007669"/>
    <property type="project" value="UniProtKB-EC"/>
</dbReference>
<dbReference type="PANTHER" id="PTHR17490">
    <property type="entry name" value="SUA5"/>
    <property type="match status" value="1"/>
</dbReference>
<dbReference type="GO" id="GO:0003725">
    <property type="term" value="F:double-stranded RNA binding"/>
    <property type="evidence" value="ECO:0007669"/>
    <property type="project" value="InterPro"/>
</dbReference>
<dbReference type="Pfam" id="PF01300">
    <property type="entry name" value="Sua5_yciO_yrdC"/>
    <property type="match status" value="1"/>
</dbReference>
<keyword evidence="9" id="KW-0067">ATP-binding</keyword>